<protein>
    <submittedName>
        <fullName evidence="3">Xaa-Pro aminopeptidase</fullName>
    </submittedName>
</protein>
<dbReference type="CDD" id="cd01066">
    <property type="entry name" value="APP_MetAP"/>
    <property type="match status" value="1"/>
</dbReference>
<keyword evidence="3" id="KW-0378">Hydrolase</keyword>
<keyword evidence="3" id="KW-0645">Protease</keyword>
<dbReference type="InterPro" id="IPR036005">
    <property type="entry name" value="Creatinase/aminopeptidase-like"/>
</dbReference>
<dbReference type="InterPro" id="IPR050659">
    <property type="entry name" value="Peptidase_M24B"/>
</dbReference>
<dbReference type="HOGENOM" id="CLU_017266_3_1_11"/>
<dbReference type="PANTHER" id="PTHR46112">
    <property type="entry name" value="AMINOPEPTIDASE"/>
    <property type="match status" value="1"/>
</dbReference>
<sequence length="388" mass="43056">MRRRDDMTFPFAEYERRLRELRERMAERGLDGVVVSDPKNLMYLTDYQTTGYSYFQALVVPLDDEPVMVTRELEESNVRHRTWLERSRGVSDTGDVIVELVDALADCGLGQGRIGFERGSYFFPAHQQDRFHDAYGADLVDCYGIVEEGRIRKSDVEIAVMRRAAAAAEAGMAAGLAEAKAGVTENDVAAAISAAMFRAGGEYPAVMPYVTSGPRTMIGHATWEGRTIGPQDHVFLEVGGCYRRYHTALMRTAVTGPLSASLYSAQETMKHALAELRSRMRPGMTVAEVDALTHRLIDDNDVGARLITRAGYSIGIAFPPSWDEGYMLSLTAKDDRPLEPGMTFHLLPWMWGVDGDKTVGISDTVRITDTGCESFFTLDEDFVVHDPA</sequence>
<dbReference type="PANTHER" id="PTHR46112:SF3">
    <property type="entry name" value="AMINOPEPTIDASE YPDF"/>
    <property type="match status" value="1"/>
</dbReference>
<dbReference type="SUPFAM" id="SSF53092">
    <property type="entry name" value="Creatinase/prolidase N-terminal domain"/>
    <property type="match status" value="1"/>
</dbReference>
<dbReference type="PATRIC" id="fig|1224163.3.peg.122"/>
<proteinExistence type="predicted"/>
<evidence type="ECO:0000313" key="4">
    <source>
        <dbReference type="Proteomes" id="UP000015388"/>
    </source>
</evidence>
<dbReference type="AlphaFoldDB" id="S5SR84"/>
<dbReference type="Gene3D" id="3.90.230.10">
    <property type="entry name" value="Creatinase/methionine aminopeptidase superfamily"/>
    <property type="match status" value="1"/>
</dbReference>
<dbReference type="OrthoDB" id="9761809at2"/>
<dbReference type="Pfam" id="PF00557">
    <property type="entry name" value="Peptidase_M24"/>
    <property type="match status" value="1"/>
</dbReference>
<evidence type="ECO:0000259" key="1">
    <source>
        <dbReference type="Pfam" id="PF00557"/>
    </source>
</evidence>
<accession>S5SR84</accession>
<dbReference type="RefSeq" id="WP_020933539.1">
    <property type="nucleotide sequence ID" value="NC_021915.1"/>
</dbReference>
<dbReference type="SUPFAM" id="SSF55920">
    <property type="entry name" value="Creatinase/aminopeptidase"/>
    <property type="match status" value="1"/>
</dbReference>
<dbReference type="eggNOG" id="COG0006">
    <property type="taxonomic scope" value="Bacteria"/>
</dbReference>
<keyword evidence="4" id="KW-1185">Reference proteome</keyword>
<dbReference type="NCBIfam" id="NF038259">
    <property type="entry name" value="ectoine_DoeA_2"/>
    <property type="match status" value="1"/>
</dbReference>
<evidence type="ECO:0000259" key="2">
    <source>
        <dbReference type="Pfam" id="PF01321"/>
    </source>
</evidence>
<evidence type="ECO:0000313" key="3">
    <source>
        <dbReference type="EMBL" id="AGS33604.1"/>
    </source>
</evidence>
<dbReference type="KEGG" id="cmd:B841_00605"/>
<dbReference type="InterPro" id="IPR000994">
    <property type="entry name" value="Pept_M24"/>
</dbReference>
<dbReference type="InterPro" id="IPR000587">
    <property type="entry name" value="Creatinase_N"/>
</dbReference>
<feature type="domain" description="Creatinase N-terminal" evidence="2">
    <location>
        <begin position="17"/>
        <end position="151"/>
    </location>
</feature>
<keyword evidence="3" id="KW-0031">Aminopeptidase</keyword>
<dbReference type="STRING" id="1224163.B841_00605"/>
<dbReference type="GO" id="GO:0004177">
    <property type="term" value="F:aminopeptidase activity"/>
    <property type="evidence" value="ECO:0007669"/>
    <property type="project" value="UniProtKB-KW"/>
</dbReference>
<feature type="domain" description="Peptidase M24" evidence="1">
    <location>
        <begin position="160"/>
        <end position="369"/>
    </location>
</feature>
<dbReference type="InterPro" id="IPR029149">
    <property type="entry name" value="Creatin/AminoP/Spt16_N"/>
</dbReference>
<reference evidence="3 4" key="1">
    <citation type="submission" date="2012-11" db="EMBL/GenBank/DDBJ databases">
        <title>The complete genome sequence of Corynebacterium maris Coryn-1 (=DSM 45190).</title>
        <authorList>
            <person name="Schaffert L."/>
            <person name="Albersmeier A."/>
            <person name="Kalinowski J."/>
            <person name="Ruckert C."/>
        </authorList>
    </citation>
    <scope>NUCLEOTIDE SEQUENCE [LARGE SCALE GENOMIC DNA]</scope>
    <source>
        <strain evidence="4">Coryn-1</strain>
    </source>
</reference>
<dbReference type="Pfam" id="PF01321">
    <property type="entry name" value="Creatinase_N"/>
    <property type="match status" value="1"/>
</dbReference>
<gene>
    <name evidence="3" type="ORF">B841_00605</name>
</gene>
<dbReference type="Gene3D" id="3.40.350.10">
    <property type="entry name" value="Creatinase/prolidase N-terminal domain"/>
    <property type="match status" value="1"/>
</dbReference>
<dbReference type="Proteomes" id="UP000015388">
    <property type="component" value="Chromosome"/>
</dbReference>
<name>S5SR84_9CORY</name>
<organism evidence="3 4">
    <name type="scientific">Corynebacterium maris DSM 45190</name>
    <dbReference type="NCBI Taxonomy" id="1224163"/>
    <lineage>
        <taxon>Bacteria</taxon>
        <taxon>Bacillati</taxon>
        <taxon>Actinomycetota</taxon>
        <taxon>Actinomycetes</taxon>
        <taxon>Mycobacteriales</taxon>
        <taxon>Corynebacteriaceae</taxon>
        <taxon>Corynebacterium</taxon>
    </lineage>
</organism>
<dbReference type="EMBL" id="CP003924">
    <property type="protein sequence ID" value="AGS33604.1"/>
    <property type="molecule type" value="Genomic_DNA"/>
</dbReference>